<proteinExistence type="predicted"/>
<reference evidence="1" key="1">
    <citation type="submission" date="2020-05" db="EMBL/GenBank/DDBJ databases">
        <authorList>
            <person name="Chiriac C."/>
            <person name="Salcher M."/>
            <person name="Ghai R."/>
            <person name="Kavagutti S V."/>
        </authorList>
    </citation>
    <scope>NUCLEOTIDE SEQUENCE</scope>
</reference>
<gene>
    <name evidence="1" type="ORF">UFOVP359_17</name>
</gene>
<evidence type="ECO:0000313" key="1">
    <source>
        <dbReference type="EMBL" id="CAB5221684.1"/>
    </source>
</evidence>
<dbReference type="EMBL" id="LR798295">
    <property type="protein sequence ID" value="CAB5221684.1"/>
    <property type="molecule type" value="Genomic_DNA"/>
</dbReference>
<accession>A0A6J7X051</accession>
<sequence length="50" mass="5703">MSYELLREQLQENLISYLSILEGVDLDDDKGSVLDDVCQIVVDTFKEVLV</sequence>
<protein>
    <submittedName>
        <fullName evidence="1">Uncharacterized protein</fullName>
    </submittedName>
</protein>
<organism evidence="1">
    <name type="scientific">uncultured Caudovirales phage</name>
    <dbReference type="NCBI Taxonomy" id="2100421"/>
    <lineage>
        <taxon>Viruses</taxon>
        <taxon>Duplodnaviria</taxon>
        <taxon>Heunggongvirae</taxon>
        <taxon>Uroviricota</taxon>
        <taxon>Caudoviricetes</taxon>
        <taxon>Peduoviridae</taxon>
        <taxon>Maltschvirus</taxon>
        <taxon>Maltschvirus maltsch</taxon>
    </lineage>
</organism>
<name>A0A6J7X051_9CAUD</name>